<organism evidence="1 2">
    <name type="scientific">Sordaria brevicollis</name>
    <dbReference type="NCBI Taxonomy" id="83679"/>
    <lineage>
        <taxon>Eukaryota</taxon>
        <taxon>Fungi</taxon>
        <taxon>Dikarya</taxon>
        <taxon>Ascomycota</taxon>
        <taxon>Pezizomycotina</taxon>
        <taxon>Sordariomycetes</taxon>
        <taxon>Sordariomycetidae</taxon>
        <taxon>Sordariales</taxon>
        <taxon>Sordariaceae</taxon>
        <taxon>Sordaria</taxon>
    </lineage>
</organism>
<reference evidence="1" key="1">
    <citation type="journal article" date="2023" name="Mol. Phylogenet. Evol.">
        <title>Genome-scale phylogeny and comparative genomics of the fungal order Sordariales.</title>
        <authorList>
            <person name="Hensen N."/>
            <person name="Bonometti L."/>
            <person name="Westerberg I."/>
            <person name="Brannstrom I.O."/>
            <person name="Guillou S."/>
            <person name="Cros-Aarteil S."/>
            <person name="Calhoun S."/>
            <person name="Haridas S."/>
            <person name="Kuo A."/>
            <person name="Mondo S."/>
            <person name="Pangilinan J."/>
            <person name="Riley R."/>
            <person name="LaButti K."/>
            <person name="Andreopoulos B."/>
            <person name="Lipzen A."/>
            <person name="Chen C."/>
            <person name="Yan M."/>
            <person name="Daum C."/>
            <person name="Ng V."/>
            <person name="Clum A."/>
            <person name="Steindorff A."/>
            <person name="Ohm R.A."/>
            <person name="Martin F."/>
            <person name="Silar P."/>
            <person name="Natvig D.O."/>
            <person name="Lalanne C."/>
            <person name="Gautier V."/>
            <person name="Ament-Velasquez S.L."/>
            <person name="Kruys A."/>
            <person name="Hutchinson M.I."/>
            <person name="Powell A.J."/>
            <person name="Barry K."/>
            <person name="Miller A.N."/>
            <person name="Grigoriev I.V."/>
            <person name="Debuchy R."/>
            <person name="Gladieux P."/>
            <person name="Hiltunen Thoren M."/>
            <person name="Johannesson H."/>
        </authorList>
    </citation>
    <scope>NUCLEOTIDE SEQUENCE</scope>
    <source>
        <strain evidence="1">FGSC 1904</strain>
    </source>
</reference>
<name>A0AAE0PD19_SORBR</name>
<dbReference type="EMBL" id="JAUTDP010000007">
    <property type="protein sequence ID" value="KAK3397726.1"/>
    <property type="molecule type" value="Genomic_DNA"/>
</dbReference>
<dbReference type="Proteomes" id="UP001281003">
    <property type="component" value="Unassembled WGS sequence"/>
</dbReference>
<sequence>MEGSALQPLSSNGGDASVELRRLTHPDPGLSAGSNVRPRSHSPFLITHPLPSFDAVTVILAPRLRSLFLPGHVHHSVLLSSSFSLFLPVALVWCFSPGSFGLELISAIVPIQHSLNNIPDLLAKDSKHSLLLIPSLNTNSIPNPFELSLLSTTSTLPHPSPGSICLSPLRIAASHRLLS</sequence>
<evidence type="ECO:0000313" key="2">
    <source>
        <dbReference type="Proteomes" id="UP001281003"/>
    </source>
</evidence>
<comment type="caution">
    <text evidence="1">The sequence shown here is derived from an EMBL/GenBank/DDBJ whole genome shotgun (WGS) entry which is preliminary data.</text>
</comment>
<protein>
    <submittedName>
        <fullName evidence="1">Uncharacterized protein</fullName>
    </submittedName>
</protein>
<dbReference type="AlphaFoldDB" id="A0AAE0PD19"/>
<accession>A0AAE0PD19</accession>
<proteinExistence type="predicted"/>
<evidence type="ECO:0000313" key="1">
    <source>
        <dbReference type="EMBL" id="KAK3397726.1"/>
    </source>
</evidence>
<reference evidence="1" key="2">
    <citation type="submission" date="2023-07" db="EMBL/GenBank/DDBJ databases">
        <authorList>
            <consortium name="Lawrence Berkeley National Laboratory"/>
            <person name="Haridas S."/>
            <person name="Hensen N."/>
            <person name="Bonometti L."/>
            <person name="Westerberg I."/>
            <person name="Brannstrom I.O."/>
            <person name="Guillou S."/>
            <person name="Cros-Aarteil S."/>
            <person name="Calhoun S."/>
            <person name="Kuo A."/>
            <person name="Mondo S."/>
            <person name="Pangilinan J."/>
            <person name="Riley R."/>
            <person name="LaButti K."/>
            <person name="Andreopoulos B."/>
            <person name="Lipzen A."/>
            <person name="Chen C."/>
            <person name="Yanf M."/>
            <person name="Daum C."/>
            <person name="Ng V."/>
            <person name="Clum A."/>
            <person name="Steindorff A."/>
            <person name="Ohm R."/>
            <person name="Martin F."/>
            <person name="Silar P."/>
            <person name="Natvig D."/>
            <person name="Lalanne C."/>
            <person name="Gautier V."/>
            <person name="Ament-velasquez S.L."/>
            <person name="Kruys A."/>
            <person name="Hutchinson M.I."/>
            <person name="Powell A.J."/>
            <person name="Barry K."/>
            <person name="Miller A.N."/>
            <person name="Grigoriev I.V."/>
            <person name="Debuchy R."/>
            <person name="Gladieux P."/>
            <person name="Thoren M.H."/>
            <person name="Johannesson H."/>
        </authorList>
    </citation>
    <scope>NUCLEOTIDE SEQUENCE</scope>
    <source>
        <strain evidence="1">FGSC 1904</strain>
    </source>
</reference>
<gene>
    <name evidence="1" type="ORF">B0T20DRAFT_229999</name>
</gene>
<keyword evidence="2" id="KW-1185">Reference proteome</keyword>